<proteinExistence type="predicted"/>
<accession>A0A6S7I9B2</accession>
<organism evidence="1 2">
    <name type="scientific">Paramuricea clavata</name>
    <name type="common">Red gorgonian</name>
    <name type="synonym">Violescent sea-whip</name>
    <dbReference type="NCBI Taxonomy" id="317549"/>
    <lineage>
        <taxon>Eukaryota</taxon>
        <taxon>Metazoa</taxon>
        <taxon>Cnidaria</taxon>
        <taxon>Anthozoa</taxon>
        <taxon>Octocorallia</taxon>
        <taxon>Malacalcyonacea</taxon>
        <taxon>Plexauridae</taxon>
        <taxon>Paramuricea</taxon>
    </lineage>
</organism>
<gene>
    <name evidence="1" type="ORF">PACLA_8A036301</name>
</gene>
<name>A0A6S7I9B2_PARCT</name>
<keyword evidence="2" id="KW-1185">Reference proteome</keyword>
<reference evidence="1" key="1">
    <citation type="submission" date="2020-04" db="EMBL/GenBank/DDBJ databases">
        <authorList>
            <person name="Alioto T."/>
            <person name="Alioto T."/>
            <person name="Gomez Garrido J."/>
        </authorList>
    </citation>
    <scope>NUCLEOTIDE SEQUENCE</scope>
    <source>
        <strain evidence="1">A484AB</strain>
    </source>
</reference>
<sequence length="318" mass="35609">MLKPLGRLYCILGIGLVVFSEEYTDGSFDVIRGKFRDQFVNSLCTREDCPPVSCESYNAVCGSKGCQYCVCNKDNQSTTYYHSNDSANGKCMPDSVITRNAGCFNSCDGHSIHTLDTSCSERCIEKVKISGVSGSSNTKCILEWVSSSFSINNQYWKPTEQFLNDFSLMFNNTASPEELYMKLNLEAYKRWAGALLKLQIECHSPPTQPYYSEHFCIIFKFTGKYTPYQAATILTEILVNPTINSTLGITPLNKGMRKPGDQYLASTIALSGILFLVFVFLGFGIFLLLRNNDRRSSAEHTLETDTATTHQEEIQLTV</sequence>
<dbReference type="EMBL" id="CACRXK020007931">
    <property type="protein sequence ID" value="CAB4013569.1"/>
    <property type="molecule type" value="Genomic_DNA"/>
</dbReference>
<dbReference type="OrthoDB" id="10403004at2759"/>
<comment type="caution">
    <text evidence="1">The sequence shown here is derived from an EMBL/GenBank/DDBJ whole genome shotgun (WGS) entry which is preliminary data.</text>
</comment>
<protein>
    <submittedName>
        <fullName evidence="1">Uncharacterized protein</fullName>
    </submittedName>
</protein>
<evidence type="ECO:0000313" key="2">
    <source>
        <dbReference type="Proteomes" id="UP001152795"/>
    </source>
</evidence>
<dbReference type="AlphaFoldDB" id="A0A6S7I9B2"/>
<dbReference type="Proteomes" id="UP001152795">
    <property type="component" value="Unassembled WGS sequence"/>
</dbReference>
<evidence type="ECO:0000313" key="1">
    <source>
        <dbReference type="EMBL" id="CAB4013569.1"/>
    </source>
</evidence>